<dbReference type="Proteomes" id="UP000259273">
    <property type="component" value="Unassembled WGS sequence"/>
</dbReference>
<dbReference type="InterPro" id="IPR036908">
    <property type="entry name" value="RlpA-like_sf"/>
</dbReference>
<dbReference type="SUPFAM" id="SSF50685">
    <property type="entry name" value="Barwin-like endoglucanases"/>
    <property type="match status" value="1"/>
</dbReference>
<keyword evidence="1" id="KW-0732">Signal</keyword>
<evidence type="ECO:0000256" key="1">
    <source>
        <dbReference type="SAM" id="SignalP"/>
    </source>
</evidence>
<reference evidence="2 3" key="1">
    <citation type="journal article" date="2018" name="Nat. Biotechnol.">
        <title>A standardized bacterial taxonomy based on genome phylogeny substantially revises the tree of life.</title>
        <authorList>
            <person name="Parks D.H."/>
            <person name="Chuvochina M."/>
            <person name="Waite D.W."/>
            <person name="Rinke C."/>
            <person name="Skarshewski A."/>
            <person name="Chaumeil P.A."/>
            <person name="Hugenholtz P."/>
        </authorList>
    </citation>
    <scope>NUCLEOTIDE SEQUENCE [LARGE SCALE GENOMIC DNA]</scope>
    <source>
        <strain evidence="2">UBA9158</strain>
    </source>
</reference>
<name>A0A3C1KNW8_9GAMM</name>
<gene>
    <name evidence="2" type="ORF">DCP75_10680</name>
</gene>
<accession>A0A3C1KNW8</accession>
<dbReference type="AlphaFoldDB" id="A0A3C1KNW8"/>
<dbReference type="EMBL" id="DMND01000145">
    <property type="protein sequence ID" value="HAN28163.1"/>
    <property type="molecule type" value="Genomic_DNA"/>
</dbReference>
<dbReference type="STRING" id="1121937.GCA_000423125_00810"/>
<organism evidence="2 3">
    <name type="scientific">Haliea salexigens</name>
    <dbReference type="NCBI Taxonomy" id="287487"/>
    <lineage>
        <taxon>Bacteria</taxon>
        <taxon>Pseudomonadati</taxon>
        <taxon>Pseudomonadota</taxon>
        <taxon>Gammaproteobacteria</taxon>
        <taxon>Cellvibrionales</taxon>
        <taxon>Halieaceae</taxon>
        <taxon>Haliea</taxon>
    </lineage>
</organism>
<feature type="chain" id="PRO_5017831713" evidence="1">
    <location>
        <begin position="22"/>
        <end position="201"/>
    </location>
</feature>
<evidence type="ECO:0000313" key="2">
    <source>
        <dbReference type="EMBL" id="HAN28163.1"/>
    </source>
</evidence>
<feature type="non-terminal residue" evidence="2">
    <location>
        <position position="201"/>
    </location>
</feature>
<protein>
    <submittedName>
        <fullName evidence="2">Uncharacterized protein</fullName>
    </submittedName>
</protein>
<feature type="signal peptide" evidence="1">
    <location>
        <begin position="1"/>
        <end position="21"/>
    </location>
</feature>
<proteinExistence type="predicted"/>
<evidence type="ECO:0000313" key="3">
    <source>
        <dbReference type="Proteomes" id="UP000259273"/>
    </source>
</evidence>
<sequence>MPLTFRGALAALLLCSAAASAAPSFRPAQTLPPGQWPDHTGALCDVAAATADYLAQGNTYDPAVIHGGTTPWLQTPPERIRATLEFVCAVAAEDARLGRSSRLTDPAFLQRHFELLRWQPDRARAAQLASGKPLLQNLPAERLLLTKYYVRVASGSEAQTAATPHALYGLPHDEARLPLAEADALGTAITRFQFGKQAIVA</sequence>
<comment type="caution">
    <text evidence="2">The sequence shown here is derived from an EMBL/GenBank/DDBJ whole genome shotgun (WGS) entry which is preliminary data.</text>
</comment>